<reference evidence="2" key="1">
    <citation type="journal article" date="2020" name="Stud. Mycol.">
        <title>101 Dothideomycetes genomes: a test case for predicting lifestyles and emergence of pathogens.</title>
        <authorList>
            <person name="Haridas S."/>
            <person name="Albert R."/>
            <person name="Binder M."/>
            <person name="Bloem J."/>
            <person name="Labutti K."/>
            <person name="Salamov A."/>
            <person name="Andreopoulos B."/>
            <person name="Baker S."/>
            <person name="Barry K."/>
            <person name="Bills G."/>
            <person name="Bluhm B."/>
            <person name="Cannon C."/>
            <person name="Castanera R."/>
            <person name="Culley D."/>
            <person name="Daum C."/>
            <person name="Ezra D."/>
            <person name="Gonzalez J."/>
            <person name="Henrissat B."/>
            <person name="Kuo A."/>
            <person name="Liang C."/>
            <person name="Lipzen A."/>
            <person name="Lutzoni F."/>
            <person name="Magnuson J."/>
            <person name="Mondo S."/>
            <person name="Nolan M."/>
            <person name="Ohm R."/>
            <person name="Pangilinan J."/>
            <person name="Park H.-J."/>
            <person name="Ramirez L."/>
            <person name="Alfaro M."/>
            <person name="Sun H."/>
            <person name="Tritt A."/>
            <person name="Yoshinaga Y."/>
            <person name="Zwiers L.-H."/>
            <person name="Turgeon B."/>
            <person name="Goodwin S."/>
            <person name="Spatafora J."/>
            <person name="Crous P."/>
            <person name="Grigoriev I."/>
        </authorList>
    </citation>
    <scope>NUCLEOTIDE SEQUENCE</scope>
    <source>
        <strain evidence="2">CBS 121739</strain>
    </source>
</reference>
<dbReference type="InterPro" id="IPR002347">
    <property type="entry name" value="SDR_fam"/>
</dbReference>
<dbReference type="GO" id="GO:0016491">
    <property type="term" value="F:oxidoreductase activity"/>
    <property type="evidence" value="ECO:0007669"/>
    <property type="project" value="UniProtKB-KW"/>
</dbReference>
<dbReference type="OrthoDB" id="542013at2759"/>
<dbReference type="PANTHER" id="PTHR43157:SF31">
    <property type="entry name" value="PHOSPHATIDYLINOSITOL-GLYCAN BIOSYNTHESIS CLASS F PROTEIN"/>
    <property type="match status" value="1"/>
</dbReference>
<dbReference type="PRINTS" id="PR00081">
    <property type="entry name" value="GDHRDH"/>
</dbReference>
<dbReference type="Pfam" id="PF00106">
    <property type="entry name" value="adh_short"/>
    <property type="match status" value="1"/>
</dbReference>
<proteinExistence type="predicted"/>
<dbReference type="RefSeq" id="XP_033596666.1">
    <property type="nucleotide sequence ID" value="XM_033745788.1"/>
</dbReference>
<name>A0A6A6VVL7_9PEZI</name>
<dbReference type="GeneID" id="54486842"/>
<protein>
    <submittedName>
        <fullName evidence="2">NAD(P)-binding protein</fullName>
    </submittedName>
</protein>
<gene>
    <name evidence="2" type="ORF">EJ05DRAFT_489453</name>
</gene>
<sequence length="332" mass="36403">MGLGGDIVQMNIGQIFQSPFVPSVDLTGQTIVITGANTGLGFEAAKHLYSLNVSYLILACRSERKGEKAKNDVIASSRRSTPGKVEVWPLDMSDNASILAFGERLKTLPCLDAFIANAGVDRNHFELDQGYESCITINVISTYLVAFLALPKLYESSKLNGRPSRLVIVGTVVHIFAKHEYLVLPQPGQVFASLNNDQKADMGDRYNLSKLISLLSLQQLAKEASIKYGQDTPVICFPNPGWCRTELFRTNNGGLGGRIGLRLIGRSAEEGSRALVHAAVTDEDFHGKYISECRVKPVSTWMRTDEAPKVGIKVWAELKTILEHIQPGVTQL</sequence>
<accession>A0A6A6VVL7</accession>
<dbReference type="InterPro" id="IPR036291">
    <property type="entry name" value="NAD(P)-bd_dom_sf"/>
</dbReference>
<evidence type="ECO:0000313" key="2">
    <source>
        <dbReference type="EMBL" id="KAF2754215.1"/>
    </source>
</evidence>
<dbReference type="EMBL" id="ML996581">
    <property type="protein sequence ID" value="KAF2754215.1"/>
    <property type="molecule type" value="Genomic_DNA"/>
</dbReference>
<keyword evidence="3" id="KW-1185">Reference proteome</keyword>
<evidence type="ECO:0000256" key="1">
    <source>
        <dbReference type="ARBA" id="ARBA00023002"/>
    </source>
</evidence>
<evidence type="ECO:0000313" key="3">
    <source>
        <dbReference type="Proteomes" id="UP000799437"/>
    </source>
</evidence>
<dbReference type="Proteomes" id="UP000799437">
    <property type="component" value="Unassembled WGS sequence"/>
</dbReference>
<dbReference type="SUPFAM" id="SSF51735">
    <property type="entry name" value="NAD(P)-binding Rossmann-fold domains"/>
    <property type="match status" value="1"/>
</dbReference>
<dbReference type="PANTHER" id="PTHR43157">
    <property type="entry name" value="PHOSPHATIDYLINOSITOL-GLYCAN BIOSYNTHESIS CLASS F PROTEIN-RELATED"/>
    <property type="match status" value="1"/>
</dbReference>
<dbReference type="Gene3D" id="3.40.50.720">
    <property type="entry name" value="NAD(P)-binding Rossmann-like Domain"/>
    <property type="match status" value="1"/>
</dbReference>
<organism evidence="2 3">
    <name type="scientific">Pseudovirgaria hyperparasitica</name>
    <dbReference type="NCBI Taxonomy" id="470096"/>
    <lineage>
        <taxon>Eukaryota</taxon>
        <taxon>Fungi</taxon>
        <taxon>Dikarya</taxon>
        <taxon>Ascomycota</taxon>
        <taxon>Pezizomycotina</taxon>
        <taxon>Dothideomycetes</taxon>
        <taxon>Dothideomycetes incertae sedis</taxon>
        <taxon>Acrospermales</taxon>
        <taxon>Acrospermaceae</taxon>
        <taxon>Pseudovirgaria</taxon>
    </lineage>
</organism>
<dbReference type="AlphaFoldDB" id="A0A6A6VVL7"/>
<keyword evidence="1" id="KW-0560">Oxidoreductase</keyword>